<evidence type="ECO:0000256" key="7">
    <source>
        <dbReference type="SAM" id="MobiDB-lite"/>
    </source>
</evidence>
<evidence type="ECO:0000256" key="8">
    <source>
        <dbReference type="SAM" id="Phobius"/>
    </source>
</evidence>
<dbReference type="EMBL" id="AMWN01000011">
    <property type="protein sequence ID" value="EXJ78654.1"/>
    <property type="molecule type" value="Genomic_DNA"/>
</dbReference>
<evidence type="ECO:0000256" key="5">
    <source>
        <dbReference type="ARBA" id="ARBA00022989"/>
    </source>
</evidence>
<evidence type="ECO:0000256" key="3">
    <source>
        <dbReference type="ARBA" id="ARBA00022692"/>
    </source>
</evidence>
<evidence type="ECO:0008006" key="11">
    <source>
        <dbReference type="Google" id="ProtNLM"/>
    </source>
</evidence>
<keyword evidence="6 8" id="KW-0472">Membrane</keyword>
<dbReference type="RefSeq" id="XP_007728102.1">
    <property type="nucleotide sequence ID" value="XM_007729912.1"/>
</dbReference>
<keyword evidence="3 8" id="KW-0812">Transmembrane</keyword>
<reference evidence="9 10" key="1">
    <citation type="submission" date="2013-03" db="EMBL/GenBank/DDBJ databases">
        <title>The Genome Sequence of Capronia coronata CBS 617.96.</title>
        <authorList>
            <consortium name="The Broad Institute Genomics Platform"/>
            <person name="Cuomo C."/>
            <person name="de Hoog S."/>
            <person name="Gorbushina A."/>
            <person name="Walker B."/>
            <person name="Young S.K."/>
            <person name="Zeng Q."/>
            <person name="Gargeya S."/>
            <person name="Fitzgerald M."/>
            <person name="Haas B."/>
            <person name="Abouelleil A."/>
            <person name="Allen A.W."/>
            <person name="Alvarado L."/>
            <person name="Arachchi H.M."/>
            <person name="Berlin A.M."/>
            <person name="Chapman S.B."/>
            <person name="Gainer-Dewar J."/>
            <person name="Goldberg J."/>
            <person name="Griggs A."/>
            <person name="Gujja S."/>
            <person name="Hansen M."/>
            <person name="Howarth C."/>
            <person name="Imamovic A."/>
            <person name="Ireland A."/>
            <person name="Larimer J."/>
            <person name="McCowan C."/>
            <person name="Murphy C."/>
            <person name="Pearson M."/>
            <person name="Poon T.W."/>
            <person name="Priest M."/>
            <person name="Roberts A."/>
            <person name="Saif S."/>
            <person name="Shea T."/>
            <person name="Sisk P."/>
            <person name="Sykes S."/>
            <person name="Wortman J."/>
            <person name="Nusbaum C."/>
            <person name="Birren B."/>
        </authorList>
    </citation>
    <scope>NUCLEOTIDE SEQUENCE [LARGE SCALE GENOMIC DNA]</scope>
    <source>
        <strain evidence="9 10">CBS 617.96</strain>
    </source>
</reference>
<keyword evidence="10" id="KW-1185">Reference proteome</keyword>
<dbReference type="OrthoDB" id="205546at2759"/>
<evidence type="ECO:0000256" key="2">
    <source>
        <dbReference type="ARBA" id="ARBA00007475"/>
    </source>
</evidence>
<evidence type="ECO:0000313" key="9">
    <source>
        <dbReference type="EMBL" id="EXJ78654.1"/>
    </source>
</evidence>
<name>W9Y8B8_9EURO</name>
<dbReference type="PANTHER" id="PTHR15301:SF3">
    <property type="entry name" value="PROTEIN NSG1-RELATED"/>
    <property type="match status" value="1"/>
</dbReference>
<gene>
    <name evidence="9" type="ORF">A1O1_09055</name>
</gene>
<dbReference type="GO" id="GO:0016126">
    <property type="term" value="P:sterol biosynthetic process"/>
    <property type="evidence" value="ECO:0007669"/>
    <property type="project" value="TreeGrafter"/>
</dbReference>
<proteinExistence type="inferred from homology"/>
<comment type="similarity">
    <text evidence="2">Belongs to the INSIG family.</text>
</comment>
<comment type="caution">
    <text evidence="9">The sequence shown here is derived from an EMBL/GenBank/DDBJ whole genome shotgun (WGS) entry which is preliminary data.</text>
</comment>
<dbReference type="Pfam" id="PF07281">
    <property type="entry name" value="INSIG"/>
    <property type="match status" value="1"/>
</dbReference>
<feature type="region of interest" description="Disordered" evidence="7">
    <location>
        <begin position="75"/>
        <end position="118"/>
    </location>
</feature>
<protein>
    <recommendedName>
        <fullName evidence="11">INSIG domain protein</fullName>
    </recommendedName>
</protein>
<keyword evidence="4" id="KW-0256">Endoplasmic reticulum</keyword>
<dbReference type="InterPro" id="IPR025929">
    <property type="entry name" value="INSIG_fam"/>
</dbReference>
<feature type="transmembrane region" description="Helical" evidence="8">
    <location>
        <begin position="327"/>
        <end position="346"/>
    </location>
</feature>
<keyword evidence="5 8" id="KW-1133">Transmembrane helix</keyword>
<feature type="transmembrane region" description="Helical" evidence="8">
    <location>
        <begin position="264"/>
        <end position="283"/>
    </location>
</feature>
<feature type="compositionally biased region" description="Polar residues" evidence="7">
    <location>
        <begin position="82"/>
        <end position="94"/>
    </location>
</feature>
<feature type="region of interest" description="Disordered" evidence="7">
    <location>
        <begin position="1"/>
        <end position="54"/>
    </location>
</feature>
<dbReference type="PANTHER" id="PTHR15301">
    <property type="entry name" value="INSULIN-INDUCED GENE 1"/>
    <property type="match status" value="1"/>
</dbReference>
<dbReference type="HOGENOM" id="CLU_039316_0_0_1"/>
<evidence type="ECO:0000256" key="4">
    <source>
        <dbReference type="ARBA" id="ARBA00022824"/>
    </source>
</evidence>
<accession>W9Y8B8</accession>
<evidence type="ECO:0000256" key="1">
    <source>
        <dbReference type="ARBA" id="ARBA00004477"/>
    </source>
</evidence>
<sequence>MEMPQIARPIPRRPFELTPTSTDSSHPPSPATEAVNPDGLASPKPDSTPARTRSILNLTSSTLLGIYSPTGYDENREELSTPWGTGAQTPNQRQSIDDYRPRQPSSLAWPRDADKPRLKPKRKGFRGFIIPLLLQTVLLFAFGIAYGSVVTHLHKRQLITPVPVPNVERDSLYYQLSWGVFGILLGNALPLVDSLWEKAGSSVVSGEQTTQATQLGPEIAAATEGPTSSPSSDSGLGPIWYSAVRSIGVFVGIAFAVRRLPWQSTLQVALTLALANPVLWYLIDRSLSGFAFSAAVSTIGTMVLLLVDPSFVPLPAIHQPTASQQFGVYTWLASILFCTSICFGAIGRRLQL</sequence>
<dbReference type="eggNOG" id="KOG4363">
    <property type="taxonomic scope" value="Eukaryota"/>
</dbReference>
<evidence type="ECO:0000313" key="10">
    <source>
        <dbReference type="Proteomes" id="UP000019484"/>
    </source>
</evidence>
<organism evidence="9 10">
    <name type="scientific">Capronia coronata CBS 617.96</name>
    <dbReference type="NCBI Taxonomy" id="1182541"/>
    <lineage>
        <taxon>Eukaryota</taxon>
        <taxon>Fungi</taxon>
        <taxon>Dikarya</taxon>
        <taxon>Ascomycota</taxon>
        <taxon>Pezizomycotina</taxon>
        <taxon>Eurotiomycetes</taxon>
        <taxon>Chaetothyriomycetidae</taxon>
        <taxon>Chaetothyriales</taxon>
        <taxon>Herpotrichiellaceae</taxon>
        <taxon>Capronia</taxon>
    </lineage>
</organism>
<dbReference type="GeneID" id="19163901"/>
<feature type="transmembrane region" description="Helical" evidence="8">
    <location>
        <begin position="125"/>
        <end position="146"/>
    </location>
</feature>
<dbReference type="Proteomes" id="UP000019484">
    <property type="component" value="Unassembled WGS sequence"/>
</dbReference>
<feature type="transmembrane region" description="Helical" evidence="8">
    <location>
        <begin position="290"/>
        <end position="307"/>
    </location>
</feature>
<dbReference type="STRING" id="1182541.W9Y8B8"/>
<comment type="subcellular location">
    <subcellularLocation>
        <location evidence="1">Endoplasmic reticulum membrane</location>
        <topology evidence="1">Multi-pass membrane protein</topology>
    </subcellularLocation>
</comment>
<dbReference type="GO" id="GO:0005789">
    <property type="term" value="C:endoplasmic reticulum membrane"/>
    <property type="evidence" value="ECO:0007669"/>
    <property type="project" value="UniProtKB-SubCell"/>
</dbReference>
<feature type="transmembrane region" description="Helical" evidence="8">
    <location>
        <begin position="239"/>
        <end position="258"/>
    </location>
</feature>
<evidence type="ECO:0000256" key="6">
    <source>
        <dbReference type="ARBA" id="ARBA00023136"/>
    </source>
</evidence>
<dbReference type="AlphaFoldDB" id="W9Y8B8"/>